<organism evidence="1 2">
    <name type="scientific">Paenibacillus xylanilyticus</name>
    <dbReference type="NCBI Taxonomy" id="248903"/>
    <lineage>
        <taxon>Bacteria</taxon>
        <taxon>Bacillati</taxon>
        <taxon>Bacillota</taxon>
        <taxon>Bacilli</taxon>
        <taxon>Bacillales</taxon>
        <taxon>Paenibacillaceae</taxon>
        <taxon>Paenibacillus</taxon>
    </lineage>
</organism>
<proteinExistence type="predicted"/>
<evidence type="ECO:0000313" key="2">
    <source>
        <dbReference type="Proteomes" id="UP000526125"/>
    </source>
</evidence>
<dbReference type="InterPro" id="IPR021631">
    <property type="entry name" value="DUF3238"/>
</dbReference>
<reference evidence="1 2" key="1">
    <citation type="submission" date="2020-05" db="EMBL/GenBank/DDBJ databases">
        <title>Genome Sequencing of Type Strains.</title>
        <authorList>
            <person name="Lemaire J.F."/>
            <person name="Inderbitzin P."/>
            <person name="Gregorio O.A."/>
            <person name="Collins S.B."/>
            <person name="Wespe N."/>
            <person name="Knight-Connoni V."/>
        </authorList>
    </citation>
    <scope>NUCLEOTIDE SEQUENCE [LARGE SCALE GENOMIC DNA]</scope>
    <source>
        <strain evidence="1 2">LMG 21957</strain>
    </source>
</reference>
<comment type="caution">
    <text evidence="1">The sequence shown here is derived from an EMBL/GenBank/DDBJ whole genome shotgun (WGS) entry which is preliminary data.</text>
</comment>
<evidence type="ECO:0000313" key="1">
    <source>
        <dbReference type="EMBL" id="NUU74647.1"/>
    </source>
</evidence>
<name>A0A7Y6ES81_9BACL</name>
<protein>
    <submittedName>
        <fullName evidence="1">DUF3238 domain-containing protein</fullName>
    </submittedName>
</protein>
<accession>A0A7Y6ES81</accession>
<dbReference type="RefSeq" id="WP_175394549.1">
    <property type="nucleotide sequence ID" value="NZ_JABMCB010000154.1"/>
</dbReference>
<gene>
    <name evidence="1" type="ORF">HP552_05255</name>
</gene>
<keyword evidence="2" id="KW-1185">Reference proteome</keyword>
<dbReference type="EMBL" id="JABMCB010000154">
    <property type="protein sequence ID" value="NUU74647.1"/>
    <property type="molecule type" value="Genomic_DNA"/>
</dbReference>
<dbReference type="Pfam" id="PF11579">
    <property type="entry name" value="DUF3238"/>
    <property type="match status" value="1"/>
</dbReference>
<dbReference type="Proteomes" id="UP000526125">
    <property type="component" value="Unassembled WGS sequence"/>
</dbReference>
<dbReference type="AlphaFoldDB" id="A0A7Y6ES81"/>
<sequence length="226" mass="25271">MAVNFNIRLVTFIPHAEVSSPVQYAAPTYFVSFKGDNRGFDKNTANTEKFRTAQQINVEFTNTGGSWVSYKNIGTTTAYYLNNTTAQKETLTAKASDAGLTVTRTDASLTGSSGDYMKFVCKCSVGNPFIPSPDVFNGNIDYEFTLYVYKNGTISIQGSHDGFPAYEVYAQANSGGYQNIYLFDPRDHGKRSSLCCRQWMLLECTTHERYCNKKGPTSRRAFCYAY</sequence>